<feature type="region of interest" description="Disordered" evidence="1">
    <location>
        <begin position="268"/>
        <end position="312"/>
    </location>
</feature>
<dbReference type="Proteomes" id="UP000703661">
    <property type="component" value="Unassembled WGS sequence"/>
</dbReference>
<sequence>MPTFNRTLQQRRASSHLPASTLALSSATAAVATPAVSGVATRDGYQSLNRIQSQPLSPQDWQGLVASGAQPVRKALHSFIATSCEKPPETKEEARAVLEEMFQIRANRVRRAIEEGQLATAEALKHKVIQRRESVVEGNVDSKKENARSRAMSAPSEGSAAMDSTTMNNEIDNQSQSWLNLQMTEEPCMGVDNTATEFQQSIPPVGVELFGEQVSTFGLSDDDLMSSFTTFTAKLGDSLLAKSPLYAPRPGGILDNDTQTMEYDHLKQSIPSLSPPSDERSPATSNESPSNSPWMPWVAGHDLVTGPQSQQHDVRLSFGVHQPSQQRAWPSTDRSKCIAPTAALSTAAGICTAISTVFGPALASYDDDHDDGPKLSHKAFRRVRQRDVN</sequence>
<name>A0A9P6SWL8_9FUNG</name>
<organism evidence="2 3">
    <name type="scientific">Entomortierella chlamydospora</name>
    <dbReference type="NCBI Taxonomy" id="101097"/>
    <lineage>
        <taxon>Eukaryota</taxon>
        <taxon>Fungi</taxon>
        <taxon>Fungi incertae sedis</taxon>
        <taxon>Mucoromycota</taxon>
        <taxon>Mortierellomycotina</taxon>
        <taxon>Mortierellomycetes</taxon>
        <taxon>Mortierellales</taxon>
        <taxon>Mortierellaceae</taxon>
        <taxon>Entomortierella</taxon>
    </lineage>
</organism>
<dbReference type="AlphaFoldDB" id="A0A9P6SWL8"/>
<protein>
    <submittedName>
        <fullName evidence="2">Uncharacterized protein</fullName>
    </submittedName>
</protein>
<evidence type="ECO:0000313" key="3">
    <source>
        <dbReference type="Proteomes" id="UP000703661"/>
    </source>
</evidence>
<reference evidence="2" key="1">
    <citation type="journal article" date="2020" name="Fungal Divers.">
        <title>Resolving the Mortierellaceae phylogeny through synthesis of multi-gene phylogenetics and phylogenomics.</title>
        <authorList>
            <person name="Vandepol N."/>
            <person name="Liber J."/>
            <person name="Desiro A."/>
            <person name="Na H."/>
            <person name="Kennedy M."/>
            <person name="Barry K."/>
            <person name="Grigoriev I.V."/>
            <person name="Miller A.N."/>
            <person name="O'Donnell K."/>
            <person name="Stajich J.E."/>
            <person name="Bonito G."/>
        </authorList>
    </citation>
    <scope>NUCLEOTIDE SEQUENCE</scope>
    <source>
        <strain evidence="2">NRRL 2769</strain>
    </source>
</reference>
<evidence type="ECO:0000256" key="1">
    <source>
        <dbReference type="SAM" id="MobiDB-lite"/>
    </source>
</evidence>
<evidence type="ECO:0000313" key="2">
    <source>
        <dbReference type="EMBL" id="KAG0008638.1"/>
    </source>
</evidence>
<feature type="region of interest" description="Disordered" evidence="1">
    <location>
        <begin position="366"/>
        <end position="389"/>
    </location>
</feature>
<proteinExistence type="predicted"/>
<gene>
    <name evidence="2" type="ORF">BGZ80_003223</name>
</gene>
<feature type="region of interest" description="Disordered" evidence="1">
    <location>
        <begin position="136"/>
        <end position="164"/>
    </location>
</feature>
<keyword evidence="3" id="KW-1185">Reference proteome</keyword>
<accession>A0A9P6SWL8</accession>
<feature type="compositionally biased region" description="Basic and acidic residues" evidence="1">
    <location>
        <begin position="136"/>
        <end position="148"/>
    </location>
</feature>
<feature type="compositionally biased region" description="Basic residues" evidence="1">
    <location>
        <begin position="375"/>
        <end position="389"/>
    </location>
</feature>
<feature type="compositionally biased region" description="Polar residues" evidence="1">
    <location>
        <begin position="282"/>
        <end position="293"/>
    </location>
</feature>
<dbReference type="EMBL" id="JAAAID010001842">
    <property type="protein sequence ID" value="KAG0008638.1"/>
    <property type="molecule type" value="Genomic_DNA"/>
</dbReference>
<comment type="caution">
    <text evidence="2">The sequence shown here is derived from an EMBL/GenBank/DDBJ whole genome shotgun (WGS) entry which is preliminary data.</text>
</comment>